<dbReference type="RefSeq" id="WP_343986107.1">
    <property type="nucleotide sequence ID" value="NZ_BAAAJG010000027.1"/>
</dbReference>
<evidence type="ECO:0000313" key="1">
    <source>
        <dbReference type="EMBL" id="MFD1532582.1"/>
    </source>
</evidence>
<name>A0ABW4FU91_9PSEU</name>
<dbReference type="EMBL" id="JBHUCP010000018">
    <property type="protein sequence ID" value="MFD1532582.1"/>
    <property type="molecule type" value="Genomic_DNA"/>
</dbReference>
<organism evidence="1 2">
    <name type="scientific">Pseudonocardia aurantiaca</name>
    <dbReference type="NCBI Taxonomy" id="75290"/>
    <lineage>
        <taxon>Bacteria</taxon>
        <taxon>Bacillati</taxon>
        <taxon>Actinomycetota</taxon>
        <taxon>Actinomycetes</taxon>
        <taxon>Pseudonocardiales</taxon>
        <taxon>Pseudonocardiaceae</taxon>
        <taxon>Pseudonocardia</taxon>
    </lineage>
</organism>
<accession>A0ABW4FU91</accession>
<reference evidence="2" key="1">
    <citation type="journal article" date="2019" name="Int. J. Syst. Evol. Microbiol.">
        <title>The Global Catalogue of Microorganisms (GCM) 10K type strain sequencing project: providing services to taxonomists for standard genome sequencing and annotation.</title>
        <authorList>
            <consortium name="The Broad Institute Genomics Platform"/>
            <consortium name="The Broad Institute Genome Sequencing Center for Infectious Disease"/>
            <person name="Wu L."/>
            <person name="Ma J."/>
        </authorList>
    </citation>
    <scope>NUCLEOTIDE SEQUENCE [LARGE SCALE GENOMIC DNA]</scope>
    <source>
        <strain evidence="2">JCM 12165</strain>
    </source>
</reference>
<comment type="caution">
    <text evidence="1">The sequence shown here is derived from an EMBL/GenBank/DDBJ whole genome shotgun (WGS) entry which is preliminary data.</text>
</comment>
<keyword evidence="2" id="KW-1185">Reference proteome</keyword>
<evidence type="ECO:0000313" key="2">
    <source>
        <dbReference type="Proteomes" id="UP001597145"/>
    </source>
</evidence>
<protein>
    <submittedName>
        <fullName evidence="1">Uncharacterized protein</fullName>
    </submittedName>
</protein>
<sequence length="54" mass="5902">MSRSTRALLTIAQTGQAHLFFGLLYESVVRIPDRLSSERVLAGAQRARSSIGGR</sequence>
<dbReference type="Proteomes" id="UP001597145">
    <property type="component" value="Unassembled WGS sequence"/>
</dbReference>
<proteinExistence type="predicted"/>
<gene>
    <name evidence="1" type="ORF">ACFSCY_24450</name>
</gene>